<dbReference type="PANTHER" id="PTHR43543">
    <property type="entry name" value="MALONIC SEMIALDEHYDE REDUCTASE RUTE-RELATED"/>
    <property type="match status" value="1"/>
</dbReference>
<dbReference type="NCBIfam" id="NF003768">
    <property type="entry name" value="PRK05365.1"/>
    <property type="match status" value="1"/>
</dbReference>
<dbReference type="Pfam" id="PF00881">
    <property type="entry name" value="Nitroreductase"/>
    <property type="match status" value="1"/>
</dbReference>
<dbReference type="SUPFAM" id="SSF55469">
    <property type="entry name" value="FMN-dependent nitroreductase-like"/>
    <property type="match status" value="1"/>
</dbReference>
<dbReference type="EMBL" id="CP137757">
    <property type="protein sequence ID" value="WPF25040.1"/>
    <property type="molecule type" value="Genomic_DNA"/>
</dbReference>
<dbReference type="KEGG" id="cpsk:Q0N40_00265"/>
<dbReference type="InterPro" id="IPR000415">
    <property type="entry name" value="Nitroreductase-like"/>
</dbReference>
<reference evidence="2 3" key="1">
    <citation type="submission" date="2023-10" db="EMBL/GenBank/DDBJ databases">
        <title>complete genome sequence of Corynebacterium pseudokroppenstedtii P15-C1.</title>
        <authorList>
            <person name="Bruggemann H."/>
            <person name="Poehlein A."/>
        </authorList>
    </citation>
    <scope>NUCLEOTIDE SEQUENCE [LARGE SCALE GENOMIC DNA]</scope>
    <source>
        <strain evidence="2 3">P15_C1</strain>
    </source>
</reference>
<protein>
    <submittedName>
        <fullName evidence="2">Malonic semialdehyde reductase</fullName>
        <ecNumber evidence="2">1.1.1.298</ecNumber>
    </submittedName>
</protein>
<dbReference type="Gene3D" id="3.40.109.10">
    <property type="entry name" value="NADH Oxidase"/>
    <property type="match status" value="1"/>
</dbReference>
<sequence>MSITAPFIVNDEALDVLFRDAHTTSVFEDTSIAPEVIKSVRDLVKWGPTSMNSQPLRIIEVPKDKRSRLVPHMMGNNQAKTEAAPLAFIMAADTNFHNNLPQQFPAGGNGPRDMYEKNEEARTAVALQSANLQAAYFILGLRAVGLGVGPMGGFDANAVTKEFLRDGEQAIMVIIAGVPAGTDSYHPRGPRMDDADVFRVAD</sequence>
<evidence type="ECO:0000313" key="3">
    <source>
        <dbReference type="Proteomes" id="UP001174314"/>
    </source>
</evidence>
<dbReference type="InterPro" id="IPR029479">
    <property type="entry name" value="Nitroreductase"/>
</dbReference>
<accession>A0AAU0PX61</accession>
<dbReference type="InterPro" id="IPR050461">
    <property type="entry name" value="Nitroreductase_HadB/RutE"/>
</dbReference>
<organism evidence="2 3">
    <name type="scientific">Corynebacterium pseudokroppenstedtii</name>
    <dbReference type="NCBI Taxonomy" id="2804917"/>
    <lineage>
        <taxon>Bacteria</taxon>
        <taxon>Bacillati</taxon>
        <taxon>Actinomycetota</taxon>
        <taxon>Actinomycetes</taxon>
        <taxon>Mycobacteriales</taxon>
        <taxon>Corynebacteriaceae</taxon>
        <taxon>Corynebacterium</taxon>
    </lineage>
</organism>
<keyword evidence="3" id="KW-1185">Reference proteome</keyword>
<dbReference type="PANTHER" id="PTHR43543:SF1">
    <property type="entry name" value="MALONIC SEMIALDEHYDE REDUCTASE RUTE-RELATED"/>
    <property type="match status" value="1"/>
</dbReference>
<feature type="domain" description="Nitroreductase" evidence="1">
    <location>
        <begin position="22"/>
        <end position="175"/>
    </location>
</feature>
<gene>
    <name evidence="2" type="ORF">Q0N40_00265</name>
</gene>
<name>A0AAU0PX61_9CORY</name>
<evidence type="ECO:0000313" key="2">
    <source>
        <dbReference type="EMBL" id="WPF25040.1"/>
    </source>
</evidence>
<evidence type="ECO:0000259" key="1">
    <source>
        <dbReference type="Pfam" id="PF00881"/>
    </source>
</evidence>
<proteinExistence type="predicted"/>
<dbReference type="EC" id="1.1.1.298" evidence="2"/>
<dbReference type="RefSeq" id="WP_204087787.1">
    <property type="nucleotide sequence ID" value="NZ_CP137757.1"/>
</dbReference>
<dbReference type="AlphaFoldDB" id="A0AAU0PX61"/>
<dbReference type="Proteomes" id="UP001174314">
    <property type="component" value="Chromosome"/>
</dbReference>
<keyword evidence="2" id="KW-0560">Oxidoreductase</keyword>
<dbReference type="GO" id="GO:0035527">
    <property type="term" value="F:3-hydroxypropionate dehydrogenase (NADP+) activity"/>
    <property type="evidence" value="ECO:0007669"/>
    <property type="project" value="UniProtKB-EC"/>
</dbReference>